<dbReference type="InterPro" id="IPR001466">
    <property type="entry name" value="Beta-lactam-related"/>
</dbReference>
<dbReference type="SUPFAM" id="SSF56601">
    <property type="entry name" value="beta-lactamase/transpeptidase-like"/>
    <property type="match status" value="1"/>
</dbReference>
<evidence type="ECO:0000256" key="1">
    <source>
        <dbReference type="SAM" id="MobiDB-lite"/>
    </source>
</evidence>
<accession>A0ABS0NQY6</accession>
<dbReference type="PANTHER" id="PTHR46825">
    <property type="entry name" value="D-ALANYL-D-ALANINE-CARBOXYPEPTIDASE/ENDOPEPTIDASE AMPH"/>
    <property type="match status" value="1"/>
</dbReference>
<gene>
    <name evidence="3" type="ORF">IHE55_23630</name>
</gene>
<organism evidence="3 4">
    <name type="scientific">Streptomyces pactum</name>
    <dbReference type="NCBI Taxonomy" id="68249"/>
    <lineage>
        <taxon>Bacteria</taxon>
        <taxon>Bacillati</taxon>
        <taxon>Actinomycetota</taxon>
        <taxon>Actinomycetes</taxon>
        <taxon>Kitasatosporales</taxon>
        <taxon>Streptomycetaceae</taxon>
        <taxon>Streptomyces</taxon>
    </lineage>
</organism>
<feature type="domain" description="Beta-lactamase-related" evidence="2">
    <location>
        <begin position="227"/>
        <end position="564"/>
    </location>
</feature>
<dbReference type="Proteomes" id="UP000807371">
    <property type="component" value="Unassembled WGS sequence"/>
</dbReference>
<evidence type="ECO:0000259" key="2">
    <source>
        <dbReference type="Pfam" id="PF00144"/>
    </source>
</evidence>
<feature type="compositionally biased region" description="Basic and acidic residues" evidence="1">
    <location>
        <begin position="71"/>
        <end position="92"/>
    </location>
</feature>
<dbReference type="GO" id="GO:0016787">
    <property type="term" value="F:hydrolase activity"/>
    <property type="evidence" value="ECO:0007669"/>
    <property type="project" value="UniProtKB-KW"/>
</dbReference>
<dbReference type="PANTHER" id="PTHR46825:SF7">
    <property type="entry name" value="D-ALANYL-D-ALANINE CARBOXYPEPTIDASE"/>
    <property type="match status" value="1"/>
</dbReference>
<keyword evidence="3" id="KW-0378">Hydrolase</keyword>
<proteinExistence type="predicted"/>
<dbReference type="Pfam" id="PF00144">
    <property type="entry name" value="Beta-lactamase"/>
    <property type="match status" value="1"/>
</dbReference>
<comment type="caution">
    <text evidence="3">The sequence shown here is derived from an EMBL/GenBank/DDBJ whole genome shotgun (WGS) entry which is preliminary data.</text>
</comment>
<dbReference type="InterPro" id="IPR012338">
    <property type="entry name" value="Beta-lactam/transpept-like"/>
</dbReference>
<keyword evidence="4" id="KW-1185">Reference proteome</keyword>
<evidence type="ECO:0000313" key="4">
    <source>
        <dbReference type="Proteomes" id="UP000807371"/>
    </source>
</evidence>
<dbReference type="InterPro" id="IPR050491">
    <property type="entry name" value="AmpC-like"/>
</dbReference>
<reference evidence="3 4" key="1">
    <citation type="submission" date="2020-09" db="EMBL/GenBank/DDBJ databases">
        <title>Biosynthesis of the nuclear factor of activated T cells inhibitor NFAT-133 and its congeners in Streptomyces pactum.</title>
        <authorList>
            <person name="Zhou W."/>
            <person name="Posri P."/>
            <person name="Abugrain M.E."/>
            <person name="Weisberg A.J."/>
            <person name="Chang J.H."/>
            <person name="Mahmud T."/>
        </authorList>
    </citation>
    <scope>NUCLEOTIDE SEQUENCE [LARGE SCALE GENOMIC DNA]</scope>
    <source>
        <strain evidence="3 4">ATCC 27456</strain>
    </source>
</reference>
<protein>
    <submittedName>
        <fullName evidence="3">Serine hydrolase</fullName>
    </submittedName>
</protein>
<dbReference type="Gene3D" id="3.40.710.10">
    <property type="entry name" value="DD-peptidase/beta-lactamase superfamily"/>
    <property type="match status" value="1"/>
</dbReference>
<dbReference type="EMBL" id="JACYXC010000001">
    <property type="protein sequence ID" value="MBH5337593.1"/>
    <property type="molecule type" value="Genomic_DNA"/>
</dbReference>
<name>A0ABS0NQY6_9ACTN</name>
<evidence type="ECO:0000313" key="3">
    <source>
        <dbReference type="EMBL" id="MBH5337593.1"/>
    </source>
</evidence>
<feature type="region of interest" description="Disordered" evidence="1">
    <location>
        <begin position="1"/>
        <end position="136"/>
    </location>
</feature>
<sequence length="582" mass="60938">MTQGLSLTADDGVAGHAATRVRADADGGPARFRPVTLRSAPHPPARSDHPTASPARRPAPRPGARHGRRFPPGDRGRPPGGRERVRPADRSRIRPAPPPPESAGSGTDAAGPGTDARPAYQGGLPPPGPGAYPTRTGGFAHRSWGVVRSEANCAAPLRSSGVRYLPNTSSRSPVPKRRSVRCAVVLAAASALAAVAAPAPAAGRPATAPTAAPAGCDQARGALTASLDTLVARHGTPGVAAEVTDPRCGRWSVARGVADLDSGRPMRAADRLRIGSVSKTFTATVVVQLAAEGRLRLDDPVERHLPGLIRGDGHDGRTITVRQLLQHTSGIADYVDAIGAQPVETWRYRHFEPRELVELGLKLPRPQGPWHYSTTNTVLAGLIVEKVTGRGVEAEVTRRIIRPLGLRDTYWPGDATRIRGAHSRSYFPADADTRPGPDGTPLADGTAWNMTFGGAGGALVSSPADVNRFFRALFGGELVPASLLAEMKRTVPADPERLWPGARYGLGLIASPLSCGGMWWGHGGTVPGGHRALGAIGPGGRGVALALTRVPHSEQAEQDFRTAVDTALCATGPNTHQSKENM</sequence>